<proteinExistence type="predicted"/>
<dbReference type="Gene3D" id="2.30.24.10">
    <property type="entry name" value="CAT RNA-binding domain"/>
    <property type="match status" value="1"/>
</dbReference>
<dbReference type="PANTHER" id="PTHR30185">
    <property type="entry name" value="CRYPTIC BETA-GLUCOSIDE BGL OPERON ANTITERMINATOR"/>
    <property type="match status" value="1"/>
</dbReference>
<dbReference type="PANTHER" id="PTHR30185:SF15">
    <property type="entry name" value="CRYPTIC BETA-GLUCOSIDE BGL OPERON ANTITERMINATOR"/>
    <property type="match status" value="1"/>
</dbReference>
<dbReference type="InterPro" id="IPR004341">
    <property type="entry name" value="CAT_RNA-bd_dom"/>
</dbReference>
<dbReference type="Proteomes" id="UP000782705">
    <property type="component" value="Unassembled WGS sequence"/>
</dbReference>
<evidence type="ECO:0000313" key="3">
    <source>
        <dbReference type="EMBL" id="KAF1301440.1"/>
    </source>
</evidence>
<protein>
    <submittedName>
        <fullName evidence="3">PTS sugar transporter</fullName>
    </submittedName>
</protein>
<dbReference type="Pfam" id="PF00874">
    <property type="entry name" value="PRD"/>
    <property type="match status" value="2"/>
</dbReference>
<feature type="domain" description="PRD" evidence="2">
    <location>
        <begin position="64"/>
        <end position="169"/>
    </location>
</feature>
<comment type="caution">
    <text evidence="3">The sequence shown here is derived from an EMBL/GenBank/DDBJ whole genome shotgun (WGS) entry which is preliminary data.</text>
</comment>
<name>A0ABQ6YVS7_9ENTE</name>
<dbReference type="EMBL" id="MAEL01000057">
    <property type="protein sequence ID" value="KAF1301440.1"/>
    <property type="molecule type" value="Genomic_DNA"/>
</dbReference>
<dbReference type="SMART" id="SM01061">
    <property type="entry name" value="CAT_RBD"/>
    <property type="match status" value="1"/>
</dbReference>
<dbReference type="InterPro" id="IPR050661">
    <property type="entry name" value="BglG_antiterminators"/>
</dbReference>
<reference evidence="3 4" key="1">
    <citation type="submission" date="2016-06" db="EMBL/GenBank/DDBJ databases">
        <title>Four novel species of enterococci isolated from chicken manure.</title>
        <authorList>
            <person name="Van Tyne D."/>
        </authorList>
    </citation>
    <scope>NUCLEOTIDE SEQUENCE [LARGE SCALE GENOMIC DNA]</scope>
    <source>
        <strain evidence="3 4">CU12B</strain>
    </source>
</reference>
<dbReference type="SUPFAM" id="SSF50151">
    <property type="entry name" value="SacY-like RNA-binding domain"/>
    <property type="match status" value="1"/>
</dbReference>
<evidence type="ECO:0000259" key="2">
    <source>
        <dbReference type="PROSITE" id="PS51372"/>
    </source>
</evidence>
<sequence>MKIRQILNNNVAIVKRGGIEIIVISKGLSFKYKVGQMMNEADIEKSYILDSYDKLQHFSYLLSQSDPDDIFLIDTIISTAEAELGIQASDYLSLTLLDHLEFLLERAEKGQFIQSPLIWDVKRFYPEYLAVGLMAIQKISEAKQLELPEDEAVSIALHFVNMQATTHAQEKSTVQMRALADMVSIIELHFKIHLDEESTNYMRFITHIQYFIERIINHEIIADEIDSIVLYQQVGKLYPEAFKVVQKLKIYINNQFQADMSISEETYLMLHVNRLTKRLEEN</sequence>
<dbReference type="Gene3D" id="1.10.1790.10">
    <property type="entry name" value="PRD domain"/>
    <property type="match status" value="2"/>
</dbReference>
<gene>
    <name evidence="3" type="ORF">BAU17_05810</name>
</gene>
<dbReference type="SUPFAM" id="SSF63520">
    <property type="entry name" value="PTS-regulatory domain, PRD"/>
    <property type="match status" value="2"/>
</dbReference>
<evidence type="ECO:0000256" key="1">
    <source>
        <dbReference type="ARBA" id="ARBA00022737"/>
    </source>
</evidence>
<dbReference type="Pfam" id="PF03123">
    <property type="entry name" value="CAT_RBD"/>
    <property type="match status" value="1"/>
</dbReference>
<dbReference type="InterPro" id="IPR036634">
    <property type="entry name" value="PRD_sf"/>
</dbReference>
<keyword evidence="3" id="KW-0762">Sugar transport</keyword>
<feature type="domain" description="PRD" evidence="2">
    <location>
        <begin position="170"/>
        <end position="282"/>
    </location>
</feature>
<dbReference type="InterPro" id="IPR011608">
    <property type="entry name" value="PRD"/>
</dbReference>
<dbReference type="PROSITE" id="PS51372">
    <property type="entry name" value="PRD_2"/>
    <property type="match status" value="2"/>
</dbReference>
<organism evidence="3 4">
    <name type="scientific">Candidatus Enterococcus willemsii</name>
    <dbReference type="NCBI Taxonomy" id="1857215"/>
    <lineage>
        <taxon>Bacteria</taxon>
        <taxon>Bacillati</taxon>
        <taxon>Bacillota</taxon>
        <taxon>Bacilli</taxon>
        <taxon>Lactobacillales</taxon>
        <taxon>Enterococcaceae</taxon>
        <taxon>Enterococcus</taxon>
    </lineage>
</organism>
<accession>A0ABQ6YVS7</accession>
<evidence type="ECO:0000313" key="4">
    <source>
        <dbReference type="Proteomes" id="UP000782705"/>
    </source>
</evidence>
<keyword evidence="1" id="KW-0677">Repeat</keyword>
<dbReference type="InterPro" id="IPR036650">
    <property type="entry name" value="CAT_RNA-bd_dom_sf"/>
</dbReference>
<keyword evidence="4" id="KW-1185">Reference proteome</keyword>
<keyword evidence="3" id="KW-0813">Transport</keyword>
<dbReference type="RefSeq" id="WP_161903220.1">
    <property type="nucleotide sequence ID" value="NZ_MAEL01000057.1"/>
</dbReference>